<protein>
    <submittedName>
        <fullName evidence="1">Uncharacterized protein</fullName>
    </submittedName>
</protein>
<dbReference type="EMBL" id="CM041550">
    <property type="protein sequence ID" value="KAI3356150.1"/>
    <property type="molecule type" value="Genomic_DNA"/>
</dbReference>
<gene>
    <name evidence="1" type="ORF">L3Q82_017401</name>
</gene>
<comment type="caution">
    <text evidence="1">The sequence shown here is derived from an EMBL/GenBank/DDBJ whole genome shotgun (WGS) entry which is preliminary data.</text>
</comment>
<organism evidence="1 2">
    <name type="scientific">Scortum barcoo</name>
    <name type="common">barcoo grunter</name>
    <dbReference type="NCBI Taxonomy" id="214431"/>
    <lineage>
        <taxon>Eukaryota</taxon>
        <taxon>Metazoa</taxon>
        <taxon>Chordata</taxon>
        <taxon>Craniata</taxon>
        <taxon>Vertebrata</taxon>
        <taxon>Euteleostomi</taxon>
        <taxon>Actinopterygii</taxon>
        <taxon>Neopterygii</taxon>
        <taxon>Teleostei</taxon>
        <taxon>Neoteleostei</taxon>
        <taxon>Acanthomorphata</taxon>
        <taxon>Eupercaria</taxon>
        <taxon>Centrarchiformes</taxon>
        <taxon>Terapontoidei</taxon>
        <taxon>Terapontidae</taxon>
        <taxon>Scortum</taxon>
    </lineage>
</organism>
<accession>A0ACB8VKF6</accession>
<evidence type="ECO:0000313" key="1">
    <source>
        <dbReference type="EMBL" id="KAI3356150.1"/>
    </source>
</evidence>
<feature type="non-terminal residue" evidence="1">
    <location>
        <position position="324"/>
    </location>
</feature>
<name>A0ACB8VKF6_9TELE</name>
<reference evidence="1" key="1">
    <citation type="submission" date="2022-04" db="EMBL/GenBank/DDBJ databases">
        <title>Jade perch genome.</title>
        <authorList>
            <person name="Chao B."/>
        </authorList>
    </citation>
    <scope>NUCLEOTIDE SEQUENCE</scope>
    <source>
        <strain evidence="1">CB-2022</strain>
    </source>
</reference>
<dbReference type="Proteomes" id="UP000831701">
    <property type="component" value="Chromosome 20"/>
</dbReference>
<keyword evidence="2" id="KW-1185">Reference proteome</keyword>
<proteinExistence type="predicted"/>
<sequence>MSNFLSLCACWEGVTPELHNTGQLTNLQWPPAGEYAAQGRSATTSLLLCGLCLLKTTRRGVRWHHPSSPPEYWQAFYEVQKNVLIEKPLAMNSREVQELISAAKDSNVFLMEAIWTCFFPVSLEVRRLLAQAEVGDVQIVRADLGAPLTHVPRLVDRDLGGGALLDLGIYCLQFVFMVYNGERPESIQATGHRIDTGVDGTEVLVLKFSGNRLAICTCSVTMMLSCDAVIAGTKGTIKVPHHMWCPTALEVNGKETNFPLPEADMPLNFTNSTGLRYEAEEVRRCLLEGLKESPGMPWAHSSLIAEVLDEARRQLGVTYDQDNV</sequence>
<evidence type="ECO:0000313" key="2">
    <source>
        <dbReference type="Proteomes" id="UP000831701"/>
    </source>
</evidence>